<comment type="caution">
    <text evidence="1">The sequence shown here is derived from an EMBL/GenBank/DDBJ whole genome shotgun (WGS) entry which is preliminary data.</text>
</comment>
<evidence type="ECO:0000313" key="1">
    <source>
        <dbReference type="EMBL" id="KAJ4462898.1"/>
    </source>
</evidence>
<sequence length="109" mass="12045">MEIRPPLPGTSHKFSVVADHGELRLTLLQFVRERPASRERVRVAIQGRSFSGFSHLDHLNNPSMSPHLLFDPPLIPHINTLCALNRASTAAQCHSPSQPLSSNTPHLGK</sequence>
<gene>
    <name evidence="1" type="ORF">PAPYR_109</name>
</gene>
<organism evidence="1 2">
    <name type="scientific">Paratrimastix pyriformis</name>
    <dbReference type="NCBI Taxonomy" id="342808"/>
    <lineage>
        <taxon>Eukaryota</taxon>
        <taxon>Metamonada</taxon>
        <taxon>Preaxostyla</taxon>
        <taxon>Paratrimastigidae</taxon>
        <taxon>Paratrimastix</taxon>
    </lineage>
</organism>
<dbReference type="EMBL" id="JAPMOS010000001">
    <property type="protein sequence ID" value="KAJ4462898.1"/>
    <property type="molecule type" value="Genomic_DNA"/>
</dbReference>
<name>A0ABQ8UUW0_9EUKA</name>
<protein>
    <submittedName>
        <fullName evidence="1">Uncharacterized protein</fullName>
    </submittedName>
</protein>
<reference evidence="1" key="1">
    <citation type="journal article" date="2022" name="bioRxiv">
        <title>Genomics of Preaxostyla Flagellates Illuminates Evolutionary Transitions and the Path Towards Mitochondrial Loss.</title>
        <authorList>
            <person name="Novak L.V.F."/>
            <person name="Treitli S.C."/>
            <person name="Pyrih J."/>
            <person name="Halakuc P."/>
            <person name="Pipaliya S.V."/>
            <person name="Vacek V."/>
            <person name="Brzon O."/>
            <person name="Soukal P."/>
            <person name="Eme L."/>
            <person name="Dacks J.B."/>
            <person name="Karnkowska A."/>
            <person name="Elias M."/>
            <person name="Hampl V."/>
        </authorList>
    </citation>
    <scope>NUCLEOTIDE SEQUENCE</scope>
    <source>
        <strain evidence="1">RCP-MX</strain>
    </source>
</reference>
<accession>A0ABQ8UUW0</accession>
<evidence type="ECO:0000313" key="2">
    <source>
        <dbReference type="Proteomes" id="UP001141327"/>
    </source>
</evidence>
<dbReference type="Proteomes" id="UP001141327">
    <property type="component" value="Unassembled WGS sequence"/>
</dbReference>
<proteinExistence type="predicted"/>
<keyword evidence="2" id="KW-1185">Reference proteome</keyword>